<accession>A0A7I9VMI3</accession>
<comment type="caution">
    <text evidence="2">The sequence shown here is derived from an EMBL/GenBank/DDBJ whole genome shotgun (WGS) entry which is preliminary data.</text>
</comment>
<feature type="domain" description="VWFA" evidence="1">
    <location>
        <begin position="82"/>
        <end position="257"/>
    </location>
</feature>
<gene>
    <name evidence="2" type="ORF">AMYX_23420</name>
</gene>
<dbReference type="Pfam" id="PF01882">
    <property type="entry name" value="DUF58"/>
    <property type="match status" value="1"/>
</dbReference>
<sequence>MNGGRPLLDPVVLARLATLHLRVRAITEGVLTGLHKSPHHGQSVEFAEHKEYAPGDDVRRIDWKAYGKFDKYYVKQFEQETNLRAFLVVDASGSMGYRGQPERLTKLEYASALAASLAYLLVRQGDAAGLVVVADRVVKTIPARAAASHLPALVDTLAALAPKGPTRLAAAVDHVLEHAPRRSSVLVFSDLFDAEEQVSRQLALLRRRKHEVTLFHVLDPHELDFPFEDPTLFLSMEDAREVEANGRDVRKGYLEVLRRWLEGTRRAAAEADLEHVLCRSDRPLDEVLLPFLARRERRAA</sequence>
<dbReference type="PANTHER" id="PTHR33608">
    <property type="entry name" value="BLL2464 PROTEIN"/>
    <property type="match status" value="1"/>
</dbReference>
<dbReference type="SUPFAM" id="SSF53300">
    <property type="entry name" value="vWA-like"/>
    <property type="match status" value="1"/>
</dbReference>
<protein>
    <recommendedName>
        <fullName evidence="1">VWFA domain-containing protein</fullName>
    </recommendedName>
</protein>
<dbReference type="Proteomes" id="UP000503640">
    <property type="component" value="Unassembled WGS sequence"/>
</dbReference>
<organism evidence="2 3">
    <name type="scientific">Anaeromyxobacter diazotrophicus</name>
    <dbReference type="NCBI Taxonomy" id="2590199"/>
    <lineage>
        <taxon>Bacteria</taxon>
        <taxon>Pseudomonadati</taxon>
        <taxon>Myxococcota</taxon>
        <taxon>Myxococcia</taxon>
        <taxon>Myxococcales</taxon>
        <taxon>Cystobacterineae</taxon>
        <taxon>Anaeromyxobacteraceae</taxon>
        <taxon>Anaeromyxobacter</taxon>
    </lineage>
</organism>
<dbReference type="PANTHER" id="PTHR33608:SF7">
    <property type="entry name" value="DUF58 DOMAIN-CONTAINING PROTEIN"/>
    <property type="match status" value="1"/>
</dbReference>
<name>A0A7I9VMI3_9BACT</name>
<proteinExistence type="predicted"/>
<keyword evidence="3" id="KW-1185">Reference proteome</keyword>
<evidence type="ECO:0000313" key="2">
    <source>
        <dbReference type="EMBL" id="GEJ57601.1"/>
    </source>
</evidence>
<dbReference type="InterPro" id="IPR002035">
    <property type="entry name" value="VWF_A"/>
</dbReference>
<evidence type="ECO:0000313" key="3">
    <source>
        <dbReference type="Proteomes" id="UP000503640"/>
    </source>
</evidence>
<reference evidence="3" key="1">
    <citation type="journal article" date="2020" name="Appl. Environ. Microbiol.">
        <title>Diazotrophic Anaeromyxobacter Isolates from Soils.</title>
        <authorList>
            <person name="Masuda Y."/>
            <person name="Yamanaka H."/>
            <person name="Xu Z.X."/>
            <person name="Shiratori Y."/>
            <person name="Aono T."/>
            <person name="Amachi S."/>
            <person name="Senoo K."/>
            <person name="Itoh H."/>
        </authorList>
    </citation>
    <scope>NUCLEOTIDE SEQUENCE [LARGE SCALE GENOMIC DNA]</scope>
    <source>
        <strain evidence="3">R267</strain>
    </source>
</reference>
<dbReference type="SMART" id="SM00327">
    <property type="entry name" value="VWA"/>
    <property type="match status" value="1"/>
</dbReference>
<evidence type="ECO:0000259" key="1">
    <source>
        <dbReference type="SMART" id="SM00327"/>
    </source>
</evidence>
<dbReference type="InterPro" id="IPR002881">
    <property type="entry name" value="DUF58"/>
</dbReference>
<dbReference type="AlphaFoldDB" id="A0A7I9VMI3"/>
<dbReference type="InterPro" id="IPR036465">
    <property type="entry name" value="vWFA_dom_sf"/>
</dbReference>
<dbReference type="Gene3D" id="3.40.50.410">
    <property type="entry name" value="von Willebrand factor, type A domain"/>
    <property type="match status" value="1"/>
</dbReference>
<dbReference type="EMBL" id="BJTG01000005">
    <property type="protein sequence ID" value="GEJ57601.1"/>
    <property type="molecule type" value="Genomic_DNA"/>
</dbReference>
<dbReference type="RefSeq" id="WP_176065343.1">
    <property type="nucleotide sequence ID" value="NZ_BJTG01000005.1"/>
</dbReference>